<keyword evidence="7" id="KW-0436">Ligase</keyword>
<name>A0ABV0JS57_9CYAN</name>
<feature type="transmembrane region" description="Helical" evidence="5">
    <location>
        <begin position="135"/>
        <end position="153"/>
    </location>
</feature>
<feature type="transmembrane region" description="Helical" evidence="5">
    <location>
        <begin position="6"/>
        <end position="26"/>
    </location>
</feature>
<proteinExistence type="predicted"/>
<gene>
    <name evidence="7" type="ORF">NDI37_17705</name>
</gene>
<dbReference type="InterPro" id="IPR051533">
    <property type="entry name" value="WaaL-like"/>
</dbReference>
<feature type="transmembrane region" description="Helical" evidence="5">
    <location>
        <begin position="247"/>
        <end position="265"/>
    </location>
</feature>
<evidence type="ECO:0000256" key="4">
    <source>
        <dbReference type="ARBA" id="ARBA00023136"/>
    </source>
</evidence>
<keyword evidence="3 5" id="KW-1133">Transmembrane helix</keyword>
<accession>A0ABV0JS57</accession>
<keyword evidence="8" id="KW-1185">Reference proteome</keyword>
<feature type="transmembrane region" description="Helical" evidence="5">
    <location>
        <begin position="405"/>
        <end position="431"/>
    </location>
</feature>
<evidence type="ECO:0000256" key="2">
    <source>
        <dbReference type="ARBA" id="ARBA00022692"/>
    </source>
</evidence>
<feature type="transmembrane region" description="Helical" evidence="5">
    <location>
        <begin position="272"/>
        <end position="291"/>
    </location>
</feature>
<evidence type="ECO:0000313" key="8">
    <source>
        <dbReference type="Proteomes" id="UP001442494"/>
    </source>
</evidence>
<comment type="caution">
    <text evidence="7">The sequence shown here is derived from an EMBL/GenBank/DDBJ whole genome shotgun (WGS) entry which is preliminary data.</text>
</comment>
<evidence type="ECO:0000313" key="7">
    <source>
        <dbReference type="EMBL" id="MEP0866298.1"/>
    </source>
</evidence>
<feature type="transmembrane region" description="Helical" evidence="5">
    <location>
        <begin position="165"/>
        <end position="183"/>
    </location>
</feature>
<feature type="transmembrane region" description="Helical" evidence="5">
    <location>
        <begin position="38"/>
        <end position="59"/>
    </location>
</feature>
<feature type="transmembrane region" description="Helical" evidence="5">
    <location>
        <begin position="203"/>
        <end position="218"/>
    </location>
</feature>
<dbReference type="Proteomes" id="UP001442494">
    <property type="component" value="Unassembled WGS sequence"/>
</dbReference>
<dbReference type="RefSeq" id="WP_190424604.1">
    <property type="nucleotide sequence ID" value="NZ_JAMPKK010000041.1"/>
</dbReference>
<evidence type="ECO:0000256" key="1">
    <source>
        <dbReference type="ARBA" id="ARBA00004141"/>
    </source>
</evidence>
<dbReference type="PANTHER" id="PTHR37422">
    <property type="entry name" value="TEICHURONIC ACID BIOSYNTHESIS PROTEIN TUAE"/>
    <property type="match status" value="1"/>
</dbReference>
<keyword evidence="4 5" id="KW-0472">Membrane</keyword>
<sequence length="461" mass="51900">MNTITSEPLLLIIILSMVVIYILLLFSNASNNKTFSATLEKVFIMLMIFAIAGVTLSGFDKIHPRALYLEGKKLFSLLLQIGIYVVGLFIIFSRLRHTLKDIIFVYSRIILKNPYFCLLMLLLCLSAAWSGTPVYTLKASMVFLGTTVFCIYVGKQYKWKELFELLLFTNQIILVLSVFYALFRPSIGVTSKGWQGILPHGNAFGFLMALTAIMFYLQSVRKPKTKVQSLGFAALALYSLQRSNSGMGKVLMVLLVGVLVIVRFIKKLPPRLAFACIIFFMALGICLTILVTQNAKFIIVDTLGKDLSLTGRMDFWPLVIEHIKENPILGYGYLGFWQSWRGEADPAADILVVKTQFKPEHSHNGFLDLTVDLGLVGLGLFFLSFLTNIALSVKYMKRSTDVELVMPLLLTTWAVMTNITETGLMSITYAWMFYVLATVRLCLDSTTESCNEPPRLQEPLR</sequence>
<feature type="domain" description="O-antigen ligase-related" evidence="6">
    <location>
        <begin position="233"/>
        <end position="382"/>
    </location>
</feature>
<dbReference type="EMBL" id="JAMPKK010000041">
    <property type="protein sequence ID" value="MEP0866298.1"/>
    <property type="molecule type" value="Genomic_DNA"/>
</dbReference>
<comment type="subcellular location">
    <subcellularLocation>
        <location evidence="1">Membrane</location>
        <topology evidence="1">Multi-pass membrane protein</topology>
    </subcellularLocation>
</comment>
<evidence type="ECO:0000259" key="6">
    <source>
        <dbReference type="Pfam" id="PF04932"/>
    </source>
</evidence>
<feature type="transmembrane region" description="Helical" evidence="5">
    <location>
        <begin position="373"/>
        <end position="393"/>
    </location>
</feature>
<organism evidence="7 8">
    <name type="scientific">Funiculus sociatus GB2-A5</name>
    <dbReference type="NCBI Taxonomy" id="2933946"/>
    <lineage>
        <taxon>Bacteria</taxon>
        <taxon>Bacillati</taxon>
        <taxon>Cyanobacteriota</taxon>
        <taxon>Cyanophyceae</taxon>
        <taxon>Coleofasciculales</taxon>
        <taxon>Coleofasciculaceae</taxon>
        <taxon>Funiculus</taxon>
    </lineage>
</organism>
<dbReference type="GO" id="GO:0016874">
    <property type="term" value="F:ligase activity"/>
    <property type="evidence" value="ECO:0007669"/>
    <property type="project" value="UniProtKB-KW"/>
</dbReference>
<evidence type="ECO:0000256" key="3">
    <source>
        <dbReference type="ARBA" id="ARBA00022989"/>
    </source>
</evidence>
<feature type="transmembrane region" description="Helical" evidence="5">
    <location>
        <begin position="113"/>
        <end position="129"/>
    </location>
</feature>
<dbReference type="Pfam" id="PF04932">
    <property type="entry name" value="Wzy_C"/>
    <property type="match status" value="1"/>
</dbReference>
<reference evidence="7 8" key="1">
    <citation type="submission" date="2022-04" db="EMBL/GenBank/DDBJ databases">
        <title>Positive selection, recombination, and allopatry shape intraspecific diversity of widespread and dominant cyanobacteria.</title>
        <authorList>
            <person name="Wei J."/>
            <person name="Shu W."/>
            <person name="Hu C."/>
        </authorList>
    </citation>
    <scope>NUCLEOTIDE SEQUENCE [LARGE SCALE GENOMIC DNA]</scope>
    <source>
        <strain evidence="7 8">GB2-A5</strain>
    </source>
</reference>
<dbReference type="PANTHER" id="PTHR37422:SF17">
    <property type="entry name" value="O-ANTIGEN LIGASE"/>
    <property type="match status" value="1"/>
</dbReference>
<protein>
    <submittedName>
        <fullName evidence="7">O-antigen ligase family protein</fullName>
    </submittedName>
</protein>
<dbReference type="InterPro" id="IPR007016">
    <property type="entry name" value="O-antigen_ligase-rel_domated"/>
</dbReference>
<feature type="transmembrane region" description="Helical" evidence="5">
    <location>
        <begin position="74"/>
        <end position="92"/>
    </location>
</feature>
<keyword evidence="2 5" id="KW-0812">Transmembrane</keyword>
<evidence type="ECO:0000256" key="5">
    <source>
        <dbReference type="SAM" id="Phobius"/>
    </source>
</evidence>